<feature type="transmembrane region" description="Helical" evidence="1">
    <location>
        <begin position="57"/>
        <end position="77"/>
    </location>
</feature>
<evidence type="ECO:0000313" key="2">
    <source>
        <dbReference type="EMBL" id="GAA1673078.1"/>
    </source>
</evidence>
<sequence length="148" mass="16020">MPDDLLRPSAGSDADPSDRPWPLLNVAYIAVLGGVLPITWLAFVNSRRLGVSDAKRGLIVVVGLVAVVVEFFAAGLLVAGDGMWWKALLPMRIIAVLCYFVQYRIQLQRDRLFQLSGREYAVPFGAGNLGMVAIGVFTELMIAVVASS</sequence>
<protein>
    <submittedName>
        <fullName evidence="2">Uncharacterized protein</fullName>
    </submittedName>
</protein>
<proteinExistence type="predicted"/>
<reference evidence="3" key="1">
    <citation type="journal article" date="2019" name="Int. J. Syst. Evol. Microbiol.">
        <title>The Global Catalogue of Microorganisms (GCM) 10K type strain sequencing project: providing services to taxonomists for standard genome sequencing and annotation.</title>
        <authorList>
            <consortium name="The Broad Institute Genomics Platform"/>
            <consortium name="The Broad Institute Genome Sequencing Center for Infectious Disease"/>
            <person name="Wu L."/>
            <person name="Ma J."/>
        </authorList>
    </citation>
    <scope>NUCLEOTIDE SEQUENCE [LARGE SCALE GENOMIC DNA]</scope>
    <source>
        <strain evidence="3">JCM 14307</strain>
    </source>
</reference>
<evidence type="ECO:0000256" key="1">
    <source>
        <dbReference type="SAM" id="Phobius"/>
    </source>
</evidence>
<keyword evidence="1" id="KW-0812">Transmembrane</keyword>
<evidence type="ECO:0000313" key="3">
    <source>
        <dbReference type="Proteomes" id="UP001500280"/>
    </source>
</evidence>
<dbReference type="EMBL" id="BAAANF010000004">
    <property type="protein sequence ID" value="GAA1673078.1"/>
    <property type="molecule type" value="Genomic_DNA"/>
</dbReference>
<accession>A0ABP4SQ07</accession>
<gene>
    <name evidence="2" type="ORF">GCM10009745_14980</name>
</gene>
<keyword evidence="3" id="KW-1185">Reference proteome</keyword>
<feature type="transmembrane region" description="Helical" evidence="1">
    <location>
        <begin position="83"/>
        <end position="101"/>
    </location>
</feature>
<dbReference type="Proteomes" id="UP001500280">
    <property type="component" value="Unassembled WGS sequence"/>
</dbReference>
<dbReference type="RefSeq" id="WP_344147073.1">
    <property type="nucleotide sequence ID" value="NZ_BAAANF010000004.1"/>
</dbReference>
<name>A0ABP4SQ07_9ACTN</name>
<keyword evidence="1" id="KW-1133">Transmembrane helix</keyword>
<feature type="transmembrane region" description="Helical" evidence="1">
    <location>
        <begin position="122"/>
        <end position="146"/>
    </location>
</feature>
<comment type="caution">
    <text evidence="2">The sequence shown here is derived from an EMBL/GenBank/DDBJ whole genome shotgun (WGS) entry which is preliminary data.</text>
</comment>
<keyword evidence="1" id="KW-0472">Membrane</keyword>
<organism evidence="2 3">
    <name type="scientific">Kribbella yunnanensis</name>
    <dbReference type="NCBI Taxonomy" id="190194"/>
    <lineage>
        <taxon>Bacteria</taxon>
        <taxon>Bacillati</taxon>
        <taxon>Actinomycetota</taxon>
        <taxon>Actinomycetes</taxon>
        <taxon>Propionibacteriales</taxon>
        <taxon>Kribbellaceae</taxon>
        <taxon>Kribbella</taxon>
    </lineage>
</organism>
<feature type="transmembrane region" description="Helical" evidence="1">
    <location>
        <begin position="26"/>
        <end position="45"/>
    </location>
</feature>